<evidence type="ECO:0000313" key="3">
    <source>
        <dbReference type="EMBL" id="SDP70371.1"/>
    </source>
</evidence>
<dbReference type="PROSITE" id="PS51257">
    <property type="entry name" value="PROKAR_LIPOPROTEIN"/>
    <property type="match status" value="1"/>
</dbReference>
<sequence>MTSKRNYLPIGIITALLVFTVSCGGNASNEKNTPEGTDNQGGSSKENGELAEKQPCDLITQKQAQELEIKNNGEINEFDKSTCQWKITRTSGIDVSVYRDKHIGQINFSKDETSSTKLNGREAVIAKTGKYNCSLAFNVSSSSSISVSSTAEATDPVETACDLVKKAAPMVEHNISDN</sequence>
<feature type="chain" id="PRO_5011661624" description="DUF3558 domain-containing protein" evidence="2">
    <location>
        <begin position="28"/>
        <end position="178"/>
    </location>
</feature>
<protein>
    <recommendedName>
        <fullName evidence="5">DUF3558 domain-containing protein</fullName>
    </recommendedName>
</protein>
<keyword evidence="4" id="KW-1185">Reference proteome</keyword>
<dbReference type="RefSeq" id="WP_092601891.1">
    <property type="nucleotide sequence ID" value="NZ_FNJR01000007.1"/>
</dbReference>
<reference evidence="4" key="1">
    <citation type="submission" date="2016-10" db="EMBL/GenBank/DDBJ databases">
        <authorList>
            <person name="Varghese N."/>
            <person name="Submissions S."/>
        </authorList>
    </citation>
    <scope>NUCLEOTIDE SEQUENCE [LARGE SCALE GENOMIC DNA]</scope>
    <source>
        <strain evidence="4">DSM 46732</strain>
    </source>
</reference>
<evidence type="ECO:0000256" key="1">
    <source>
        <dbReference type="SAM" id="MobiDB-lite"/>
    </source>
</evidence>
<dbReference type="STRING" id="405564.SAMN04487905_107193"/>
<dbReference type="InterPro" id="IPR024520">
    <property type="entry name" value="DUF3558"/>
</dbReference>
<organism evidence="3 4">
    <name type="scientific">Actinopolyspora xinjiangensis</name>
    <dbReference type="NCBI Taxonomy" id="405564"/>
    <lineage>
        <taxon>Bacteria</taxon>
        <taxon>Bacillati</taxon>
        <taxon>Actinomycetota</taxon>
        <taxon>Actinomycetes</taxon>
        <taxon>Actinopolysporales</taxon>
        <taxon>Actinopolysporaceae</taxon>
        <taxon>Actinopolyspora</taxon>
    </lineage>
</organism>
<accession>A0A1H0UW99</accession>
<feature type="signal peptide" evidence="2">
    <location>
        <begin position="1"/>
        <end position="27"/>
    </location>
</feature>
<gene>
    <name evidence="3" type="ORF">SAMN04487905_107193</name>
</gene>
<dbReference type="AlphaFoldDB" id="A0A1H0UW99"/>
<evidence type="ECO:0000313" key="4">
    <source>
        <dbReference type="Proteomes" id="UP000199497"/>
    </source>
</evidence>
<dbReference type="OrthoDB" id="5193171at2"/>
<name>A0A1H0UW99_9ACTN</name>
<dbReference type="Proteomes" id="UP000199497">
    <property type="component" value="Unassembled WGS sequence"/>
</dbReference>
<proteinExistence type="predicted"/>
<feature type="region of interest" description="Disordered" evidence="1">
    <location>
        <begin position="27"/>
        <end position="49"/>
    </location>
</feature>
<dbReference type="EMBL" id="FNJR01000007">
    <property type="protein sequence ID" value="SDP70371.1"/>
    <property type="molecule type" value="Genomic_DNA"/>
</dbReference>
<evidence type="ECO:0000256" key="2">
    <source>
        <dbReference type="SAM" id="SignalP"/>
    </source>
</evidence>
<feature type="compositionally biased region" description="Polar residues" evidence="1">
    <location>
        <begin position="27"/>
        <end position="45"/>
    </location>
</feature>
<keyword evidence="2" id="KW-0732">Signal</keyword>
<dbReference type="Pfam" id="PF12079">
    <property type="entry name" value="DUF3558"/>
    <property type="match status" value="1"/>
</dbReference>
<evidence type="ECO:0008006" key="5">
    <source>
        <dbReference type="Google" id="ProtNLM"/>
    </source>
</evidence>